<dbReference type="PANTHER" id="PTHR37456">
    <property type="entry name" value="SI:CH211-266K2.1"/>
    <property type="match status" value="1"/>
</dbReference>
<evidence type="ECO:0000256" key="3">
    <source>
        <dbReference type="SAM" id="MobiDB-lite"/>
    </source>
</evidence>
<evidence type="ECO:0000313" key="6">
    <source>
        <dbReference type="Proteomes" id="UP000483820"/>
    </source>
</evidence>
<dbReference type="InterPro" id="IPR036770">
    <property type="entry name" value="Ankyrin_rpt-contain_sf"/>
</dbReference>
<proteinExistence type="predicted"/>
<name>A0A6A5HKR1_CAERE</name>
<dbReference type="InterPro" id="IPR050938">
    <property type="entry name" value="Collagen_Structural_Proteins"/>
</dbReference>
<organism evidence="5 6">
    <name type="scientific">Caenorhabditis remanei</name>
    <name type="common">Caenorhabditis vulgaris</name>
    <dbReference type="NCBI Taxonomy" id="31234"/>
    <lineage>
        <taxon>Eukaryota</taxon>
        <taxon>Metazoa</taxon>
        <taxon>Ecdysozoa</taxon>
        <taxon>Nematoda</taxon>
        <taxon>Chromadorea</taxon>
        <taxon>Rhabditida</taxon>
        <taxon>Rhabditina</taxon>
        <taxon>Rhabditomorpha</taxon>
        <taxon>Rhabditoidea</taxon>
        <taxon>Rhabditidae</taxon>
        <taxon>Peloderinae</taxon>
        <taxon>Caenorhabditis</taxon>
    </lineage>
</organism>
<feature type="chain" id="PRO_5025610365" evidence="4">
    <location>
        <begin position="21"/>
        <end position="1533"/>
    </location>
</feature>
<dbReference type="RefSeq" id="XP_053590090.1">
    <property type="nucleotide sequence ID" value="XM_053725896.1"/>
</dbReference>
<comment type="caution">
    <text evidence="5">The sequence shown here is derived from an EMBL/GenBank/DDBJ whole genome shotgun (WGS) entry which is preliminary data.</text>
</comment>
<dbReference type="Proteomes" id="UP000483820">
    <property type="component" value="Chromosome II"/>
</dbReference>
<dbReference type="EMBL" id="WUAV01000002">
    <property type="protein sequence ID" value="KAF1766973.1"/>
    <property type="molecule type" value="Genomic_DNA"/>
</dbReference>
<evidence type="ECO:0000256" key="1">
    <source>
        <dbReference type="ARBA" id="ARBA00022737"/>
    </source>
</evidence>
<feature type="compositionally biased region" description="Basic and acidic residues" evidence="3">
    <location>
        <begin position="1446"/>
        <end position="1470"/>
    </location>
</feature>
<evidence type="ECO:0000313" key="5">
    <source>
        <dbReference type="EMBL" id="KAF1766973.1"/>
    </source>
</evidence>
<feature type="region of interest" description="Disordered" evidence="3">
    <location>
        <begin position="1444"/>
        <end position="1533"/>
    </location>
</feature>
<evidence type="ECO:0000256" key="2">
    <source>
        <dbReference type="ARBA" id="ARBA00023157"/>
    </source>
</evidence>
<keyword evidence="1" id="KW-0677">Repeat</keyword>
<protein>
    <submittedName>
        <fullName evidence="5">Uncharacterized protein</fullName>
    </submittedName>
</protein>
<feature type="signal peptide" evidence="4">
    <location>
        <begin position="1"/>
        <end position="20"/>
    </location>
</feature>
<dbReference type="InterPro" id="IPR008160">
    <property type="entry name" value="Collagen"/>
</dbReference>
<keyword evidence="4" id="KW-0732">Signal</keyword>
<dbReference type="GeneID" id="9804268"/>
<dbReference type="CTD" id="9804268"/>
<dbReference type="Gene3D" id="1.25.40.20">
    <property type="entry name" value="Ankyrin repeat-containing domain"/>
    <property type="match status" value="1"/>
</dbReference>
<dbReference type="SUPFAM" id="SSF48403">
    <property type="entry name" value="Ankyrin repeat"/>
    <property type="match status" value="1"/>
</dbReference>
<feature type="compositionally biased region" description="Basic and acidic residues" evidence="3">
    <location>
        <begin position="1494"/>
        <end position="1516"/>
    </location>
</feature>
<feature type="compositionally biased region" description="Polar residues" evidence="3">
    <location>
        <begin position="594"/>
        <end position="603"/>
    </location>
</feature>
<dbReference type="Pfam" id="PF01391">
    <property type="entry name" value="Collagen"/>
    <property type="match status" value="1"/>
</dbReference>
<gene>
    <name evidence="5" type="ORF">GCK72_006931</name>
</gene>
<dbReference type="PANTHER" id="PTHR37456:SF4">
    <property type="entry name" value="COLLAGEN ALPHA-1(XXIII) CHAIN"/>
    <property type="match status" value="1"/>
</dbReference>
<feature type="compositionally biased region" description="Basic residues" evidence="3">
    <location>
        <begin position="574"/>
        <end position="593"/>
    </location>
</feature>
<feature type="region of interest" description="Disordered" evidence="3">
    <location>
        <begin position="574"/>
        <end position="603"/>
    </location>
</feature>
<sequence>MRFKLLFFLYLLTFPRELGSKSFSQVANDYGTVGNAQKAAKLGSDVYNDPAGTVVNGVKQVARNNVPGADTFITGFEELSEGKFPTEGGKKFVDLAPPGMLPPGFKTGIKAGIGFVGDLLNGESFFKAAGKAIGEFVNPVKLVNNVVNEVVGPIGKAVSGVFSFFGGLFGGLFGGGAPDIPAILDPVVQGKAAFDKVMSGDTAGALETLKNFGGTAEEYKKVVDKFEEAQDAAEKMNKFQNQLADLMPQVEEITEKVTSLVDMDDDDITDQLKNLDLFGDKINAAKDWADKFKAKLPNGLNKLLKDVASAENLLKAGESALGFALPDGLNGFLQDPFGPNGPYGPKGLYGIKGMYGPDGFYGPKSSIGPFGPNGLFGPSGPNGLNGAFGPNGALSPAGLLKNGVQKLAPKLPFLYNPATAKLLENTPFGPKGTHGLNGLFGPNGPYGPFGPFGPNGPFGANGPFGPNSKKGKTPGSEIKELVEKFMNKIDKPDCRTEFQEVIRKYKNKITDLLKTNVPEALKKLFGDKFDKLKKAVDKAKNLIKKLDELKDKIPKIPDPNPVKKVEELLRRIQKHKKRNQNPFHRQKPPKRKVNGTTSTTTQQPQIMPYPQQALQNVRDAVKKIRTCLELPPNPGKDVFTAIKQLPGQFQSVFDPISGMADTMQQMQATPDIPGQLSNMHSIIDKISAVPKGGDFNFLKTDNQFHNAKKFVTGMKMPFDNLQQPPEVVNIFNVVGNSGPAVGSVSNFFNSIKIGGDGCKKKDLKPATEILDDIVDLADNIDEVKKNKDMDKLFKLWEDAKEFGKKMKEYEKAYKEFFDEIQESKPDRQLLKQVKHMEPLLEKSITGIENLKDLNQINELRTEVQTILKSEKVITEVIKYVKDPTQRVVLDIVWKDFRKTARNLTRISRKIKKLETILSEMTEKTVINQTELLESNETIEIKEFLYVYIKAAEMNFTESVDLRSYVESLRNLDNTTRSRRDVREVYESLEKVYEATSSINWNRIHYEFLEMPGVIMQTKGEFQAMKVDEEEDNWWLIYLIIGIICSLACSSCCFLAFLFYKRPIDDEEPPYVCTDPRYSYVQMQDARLEMNHMDSRGRTELYQAVLDKKWYKVRDLIENGALVDATCGPYLRTALFELVLEKDVEHGKELLDAGAFILQPDVSGKYPEQWADANGFMLLFDQYSKENSRQRVITPNLPRPYEILVVNGDYLPRKERKKLPKKIRKKITWGYKPGMDLDKFTHIVIPQKYAKKENTLALTDDDFFIWKCVASLSNIMPESWIDAILRSPTYIEDDHAHMLIHMDYAGNEHEEALLKLKTDLHMGRPKFLTNAKVTILATKDPKETENKKEWEEIIKSFGAEISSKPVADNENTLLPYNSLYPYRKADKKVQNSCWILKYDDSRIENIWKSDPEKYTVAPFRFVLECIARYQILPIDNTVVPLVGSRSAESKSKETLNDDRSDKGVTESKSKETATASKEAASKETASKEIATSKETASRETASKENASKENASKETVSKEMATPSKEPIIRSVRL</sequence>
<reference evidence="5 6" key="1">
    <citation type="submission" date="2019-12" db="EMBL/GenBank/DDBJ databases">
        <title>Chromosome-level assembly of the Caenorhabditis remanei genome.</title>
        <authorList>
            <person name="Teterina A.A."/>
            <person name="Willis J.H."/>
            <person name="Phillips P.C."/>
        </authorList>
    </citation>
    <scope>NUCLEOTIDE SEQUENCE [LARGE SCALE GENOMIC DNA]</scope>
    <source>
        <strain evidence="5 6">PX506</strain>
        <tissue evidence="5">Whole organism</tissue>
    </source>
</reference>
<evidence type="ECO:0000256" key="4">
    <source>
        <dbReference type="SAM" id="SignalP"/>
    </source>
</evidence>
<accession>A0A6A5HKR1</accession>
<keyword evidence="2" id="KW-1015">Disulfide bond</keyword>
<dbReference type="KEGG" id="crq:GCK72_006931"/>